<keyword evidence="1" id="KW-1133">Transmembrane helix</keyword>
<organism evidence="2 3">
    <name type="scientific">Candidatus Oscillibacter excrementigallinarum</name>
    <dbReference type="NCBI Taxonomy" id="2838716"/>
    <lineage>
        <taxon>Bacteria</taxon>
        <taxon>Bacillati</taxon>
        <taxon>Bacillota</taxon>
        <taxon>Clostridia</taxon>
        <taxon>Eubacteriales</taxon>
        <taxon>Oscillospiraceae</taxon>
        <taxon>Oscillibacter</taxon>
    </lineage>
</organism>
<evidence type="ECO:0000313" key="2">
    <source>
        <dbReference type="EMBL" id="HJB14263.1"/>
    </source>
</evidence>
<dbReference type="Proteomes" id="UP000823824">
    <property type="component" value="Unassembled WGS sequence"/>
</dbReference>
<protein>
    <submittedName>
        <fullName evidence="2">Uncharacterized protein</fullName>
    </submittedName>
</protein>
<name>A0A9D2LK69_9FIRM</name>
<gene>
    <name evidence="2" type="ORF">H9787_11225</name>
</gene>
<reference evidence="2" key="1">
    <citation type="journal article" date="2021" name="PeerJ">
        <title>Extensive microbial diversity within the chicken gut microbiome revealed by metagenomics and culture.</title>
        <authorList>
            <person name="Gilroy R."/>
            <person name="Ravi A."/>
            <person name="Getino M."/>
            <person name="Pursley I."/>
            <person name="Horton D.L."/>
            <person name="Alikhan N.F."/>
            <person name="Baker D."/>
            <person name="Gharbi K."/>
            <person name="Hall N."/>
            <person name="Watson M."/>
            <person name="Adriaenssens E.M."/>
            <person name="Foster-Nyarko E."/>
            <person name="Jarju S."/>
            <person name="Secka A."/>
            <person name="Antonio M."/>
            <person name="Oren A."/>
            <person name="Chaudhuri R.R."/>
            <person name="La Ragione R."/>
            <person name="Hildebrand F."/>
            <person name="Pallen M.J."/>
        </authorList>
    </citation>
    <scope>NUCLEOTIDE SEQUENCE</scope>
    <source>
        <strain evidence="2">ChiBcec18-1249</strain>
    </source>
</reference>
<comment type="caution">
    <text evidence="2">The sequence shown here is derived from an EMBL/GenBank/DDBJ whole genome shotgun (WGS) entry which is preliminary data.</text>
</comment>
<sequence>MTREELFRAVGEVREDQIADAAEKSKKTAPRWRRYGALAACLAVVLAGAFGASRLGIGGVSDQETVQESADAPAAPQYSVGTEIREIDGSGADHWWNQLFDESNREESTADVIWMSLEEILDLDTVIFRGTVMGLRYYEVDVGGLEETYTVASVEVSDCIRGDLEAGDTYNVAYRGGPGITTSISGDLENLAVGSEAVFMPCVATPETGWSHGDSYFCYADLAELYMDEGRRFLFLDTGDGVSYASEVYDIPAADGETVTLDDVTAYLRGLLETGPARPDGTAPED</sequence>
<evidence type="ECO:0000313" key="3">
    <source>
        <dbReference type="Proteomes" id="UP000823824"/>
    </source>
</evidence>
<dbReference type="EMBL" id="DWZJ01000101">
    <property type="protein sequence ID" value="HJB14263.1"/>
    <property type="molecule type" value="Genomic_DNA"/>
</dbReference>
<keyword evidence="1" id="KW-0812">Transmembrane</keyword>
<accession>A0A9D2LK69</accession>
<dbReference type="AlphaFoldDB" id="A0A9D2LK69"/>
<evidence type="ECO:0000256" key="1">
    <source>
        <dbReference type="SAM" id="Phobius"/>
    </source>
</evidence>
<keyword evidence="1" id="KW-0472">Membrane</keyword>
<feature type="transmembrane region" description="Helical" evidence="1">
    <location>
        <begin position="35"/>
        <end position="57"/>
    </location>
</feature>
<proteinExistence type="predicted"/>
<reference evidence="2" key="2">
    <citation type="submission" date="2021-04" db="EMBL/GenBank/DDBJ databases">
        <authorList>
            <person name="Gilroy R."/>
        </authorList>
    </citation>
    <scope>NUCLEOTIDE SEQUENCE</scope>
    <source>
        <strain evidence="2">ChiBcec18-1249</strain>
    </source>
</reference>